<evidence type="ECO:0000259" key="2">
    <source>
        <dbReference type="PROSITE" id="PS50181"/>
    </source>
</evidence>
<proteinExistence type="predicted"/>
<comment type="caution">
    <text evidence="3">The sequence shown here is derived from an EMBL/GenBank/DDBJ whole genome shotgun (WGS) entry which is preliminary data.</text>
</comment>
<organism evidence="3 4">
    <name type="scientific">Tagetes erecta</name>
    <name type="common">African marigold</name>
    <dbReference type="NCBI Taxonomy" id="13708"/>
    <lineage>
        <taxon>Eukaryota</taxon>
        <taxon>Viridiplantae</taxon>
        <taxon>Streptophyta</taxon>
        <taxon>Embryophyta</taxon>
        <taxon>Tracheophyta</taxon>
        <taxon>Spermatophyta</taxon>
        <taxon>Magnoliopsida</taxon>
        <taxon>eudicotyledons</taxon>
        <taxon>Gunneridae</taxon>
        <taxon>Pentapetalae</taxon>
        <taxon>asterids</taxon>
        <taxon>campanulids</taxon>
        <taxon>Asterales</taxon>
        <taxon>Asteraceae</taxon>
        <taxon>Asteroideae</taxon>
        <taxon>Heliantheae alliance</taxon>
        <taxon>Tageteae</taxon>
        <taxon>Tagetes</taxon>
    </lineage>
</organism>
<feature type="region of interest" description="Disordered" evidence="1">
    <location>
        <begin position="1"/>
        <end position="21"/>
    </location>
</feature>
<sequence length="623" mass="67754">MIKQQLDMSHKRSAGDTATTSYGGDSLLETLPEGILNEIFSMLEPETLTTLCSLSCVSRTLKSSVNKTLSSFSSIDLSGFSLDLKTFYGVIKSVGTIKKMTLDCFRLNDSSIRSFLGPDVEELVLLKCSSLSYKLIASIGKICPKLRVLTLEFSVSIFKSAVFDSKLHGSLINCQHLESLKIKVRGDDFNDYCFMLLGIYQELPETIKVLKLEPAISLDTIISLKSFTYGNMLLAPIAFGQTLTHISLVIDIISDTLLHSIANALPQLVELDLKDRPTSEPSDDLSNIGIQSLVNCKHLTSLSLMRSRQNISSLFKRTSDMGMFLLSEGLKGLESVRFGGFSKVSDAGFTSILNSCLSLKKFEIQSALLLTDLAFQDFSKVPRSLVEVKLVSCSSITSEAICELATCSSLEVLDLFGCKSVADSCLNNISRLTLLTSLNLGGADVTNAGMAVLGKGNAPISCLSLRGCKRVSDEGIVSLLGSESKIRKTLTSLDLGHMPGMSDKAITTIVDACIGLTELIIRNCFHVTDASVKALALKGKVGGESNLLRRLDLYNCTAVSAESLQCMKKPLFRGLQWIGIGRTKLVCVGYAAFDEICSERPWLTICKDGCEVGCHDGWQYHEI</sequence>
<feature type="domain" description="F-box" evidence="2">
    <location>
        <begin position="25"/>
        <end position="75"/>
    </location>
</feature>
<dbReference type="Gene3D" id="3.80.10.10">
    <property type="entry name" value="Ribonuclease Inhibitor"/>
    <property type="match status" value="2"/>
</dbReference>
<dbReference type="PANTHER" id="PTHR13318:SF176">
    <property type="entry name" value="F-BOX PROTEIN AT-B"/>
    <property type="match status" value="1"/>
</dbReference>
<evidence type="ECO:0000256" key="1">
    <source>
        <dbReference type="SAM" id="MobiDB-lite"/>
    </source>
</evidence>
<dbReference type="PROSITE" id="PS50181">
    <property type="entry name" value="FBOX"/>
    <property type="match status" value="1"/>
</dbReference>
<dbReference type="InterPro" id="IPR006553">
    <property type="entry name" value="Leu-rich_rpt_Cys-con_subtyp"/>
</dbReference>
<dbReference type="GO" id="GO:0019005">
    <property type="term" value="C:SCF ubiquitin ligase complex"/>
    <property type="evidence" value="ECO:0007669"/>
    <property type="project" value="TreeGrafter"/>
</dbReference>
<dbReference type="Proteomes" id="UP001229421">
    <property type="component" value="Unassembled WGS sequence"/>
</dbReference>
<dbReference type="SUPFAM" id="SSF81383">
    <property type="entry name" value="F-box domain"/>
    <property type="match status" value="1"/>
</dbReference>
<dbReference type="InterPro" id="IPR036047">
    <property type="entry name" value="F-box-like_dom_sf"/>
</dbReference>
<name>A0AAD8PBV9_TARER</name>
<dbReference type="PANTHER" id="PTHR13318">
    <property type="entry name" value="PARTNER OF PAIRED, ISOFORM B-RELATED"/>
    <property type="match status" value="1"/>
</dbReference>
<dbReference type="InterPro" id="IPR001810">
    <property type="entry name" value="F-box_dom"/>
</dbReference>
<dbReference type="GO" id="GO:0031146">
    <property type="term" value="P:SCF-dependent proteasomal ubiquitin-dependent protein catabolic process"/>
    <property type="evidence" value="ECO:0007669"/>
    <property type="project" value="TreeGrafter"/>
</dbReference>
<gene>
    <name evidence="3" type="ORF">QVD17_05972</name>
</gene>
<dbReference type="InterPro" id="IPR032675">
    <property type="entry name" value="LRR_dom_sf"/>
</dbReference>
<evidence type="ECO:0000313" key="4">
    <source>
        <dbReference type="Proteomes" id="UP001229421"/>
    </source>
</evidence>
<accession>A0AAD8PBV9</accession>
<dbReference type="SMART" id="SM00367">
    <property type="entry name" value="LRR_CC"/>
    <property type="match status" value="10"/>
</dbReference>
<dbReference type="Pfam" id="PF00646">
    <property type="entry name" value="F-box"/>
    <property type="match status" value="1"/>
</dbReference>
<dbReference type="SUPFAM" id="SSF52047">
    <property type="entry name" value="RNI-like"/>
    <property type="match status" value="2"/>
</dbReference>
<dbReference type="AlphaFoldDB" id="A0AAD8PBV9"/>
<dbReference type="InterPro" id="IPR057207">
    <property type="entry name" value="FBXL15_LRR"/>
</dbReference>
<reference evidence="3" key="1">
    <citation type="journal article" date="2023" name="bioRxiv">
        <title>Improved chromosome-level genome assembly for marigold (Tagetes erecta).</title>
        <authorList>
            <person name="Jiang F."/>
            <person name="Yuan L."/>
            <person name="Wang S."/>
            <person name="Wang H."/>
            <person name="Xu D."/>
            <person name="Wang A."/>
            <person name="Fan W."/>
        </authorList>
    </citation>
    <scope>NUCLEOTIDE SEQUENCE</scope>
    <source>
        <strain evidence="3">WSJ</strain>
        <tissue evidence="3">Leaf</tissue>
    </source>
</reference>
<dbReference type="EMBL" id="JAUHHV010000001">
    <property type="protein sequence ID" value="KAK1440147.1"/>
    <property type="molecule type" value="Genomic_DNA"/>
</dbReference>
<dbReference type="Pfam" id="PF25372">
    <property type="entry name" value="DUF7885"/>
    <property type="match status" value="1"/>
</dbReference>
<protein>
    <recommendedName>
        <fullName evidence="2">F-box domain-containing protein</fullName>
    </recommendedName>
</protein>
<evidence type="ECO:0000313" key="3">
    <source>
        <dbReference type="EMBL" id="KAK1440147.1"/>
    </source>
</evidence>
<keyword evidence="4" id="KW-1185">Reference proteome</keyword>